<protein>
    <submittedName>
        <fullName evidence="1">10460_t:CDS:1</fullName>
    </submittedName>
</protein>
<name>A0ACA9RA69_9GLOM</name>
<keyword evidence="2" id="KW-1185">Reference proteome</keyword>
<sequence>IVQELNEMGMSRDILKEMSEAKEGYKLEYSFEDIKEHIRPYIKLDLDDCDHISKAQLSTVTHLAGSSRVSFSKYDSRSVSSLSSTLTSDSEFSITNNDFLFDELPGQSSENTRNEATILMEK</sequence>
<evidence type="ECO:0000313" key="1">
    <source>
        <dbReference type="EMBL" id="CAG8784113.1"/>
    </source>
</evidence>
<accession>A0ACA9RA69</accession>
<dbReference type="Proteomes" id="UP000789525">
    <property type="component" value="Unassembled WGS sequence"/>
</dbReference>
<gene>
    <name evidence="1" type="ORF">ACOLOM_LOCUS14464</name>
</gene>
<organism evidence="1 2">
    <name type="scientific">Acaulospora colombiana</name>
    <dbReference type="NCBI Taxonomy" id="27376"/>
    <lineage>
        <taxon>Eukaryota</taxon>
        <taxon>Fungi</taxon>
        <taxon>Fungi incertae sedis</taxon>
        <taxon>Mucoromycota</taxon>
        <taxon>Glomeromycotina</taxon>
        <taxon>Glomeromycetes</taxon>
        <taxon>Diversisporales</taxon>
        <taxon>Acaulosporaceae</taxon>
        <taxon>Acaulospora</taxon>
    </lineage>
</organism>
<feature type="non-terminal residue" evidence="1">
    <location>
        <position position="1"/>
    </location>
</feature>
<reference evidence="1" key="1">
    <citation type="submission" date="2021-06" db="EMBL/GenBank/DDBJ databases">
        <authorList>
            <person name="Kallberg Y."/>
            <person name="Tangrot J."/>
            <person name="Rosling A."/>
        </authorList>
    </citation>
    <scope>NUCLEOTIDE SEQUENCE</scope>
    <source>
        <strain evidence="1">CL356</strain>
    </source>
</reference>
<feature type="non-terminal residue" evidence="1">
    <location>
        <position position="122"/>
    </location>
</feature>
<dbReference type="EMBL" id="CAJVPT010074376">
    <property type="protein sequence ID" value="CAG8784113.1"/>
    <property type="molecule type" value="Genomic_DNA"/>
</dbReference>
<evidence type="ECO:0000313" key="2">
    <source>
        <dbReference type="Proteomes" id="UP000789525"/>
    </source>
</evidence>
<proteinExistence type="predicted"/>
<comment type="caution">
    <text evidence="1">The sequence shown here is derived from an EMBL/GenBank/DDBJ whole genome shotgun (WGS) entry which is preliminary data.</text>
</comment>